<dbReference type="KEGG" id="dma:DMR_36050"/>
<dbReference type="GO" id="GO:0003677">
    <property type="term" value="F:DNA binding"/>
    <property type="evidence" value="ECO:0007669"/>
    <property type="project" value="UniProtKB-KW"/>
</dbReference>
<proteinExistence type="predicted"/>
<keyword evidence="1" id="KW-0238">DNA-binding</keyword>
<dbReference type="Gene3D" id="1.10.443.10">
    <property type="entry name" value="Intergrase catalytic core"/>
    <property type="match status" value="1"/>
</dbReference>
<evidence type="ECO:0000256" key="1">
    <source>
        <dbReference type="ARBA" id="ARBA00023125"/>
    </source>
</evidence>
<evidence type="ECO:0000313" key="5">
    <source>
        <dbReference type="Proteomes" id="UP000009071"/>
    </source>
</evidence>
<feature type="domain" description="Tyr recombinase" evidence="3">
    <location>
        <begin position="162"/>
        <end position="338"/>
    </location>
</feature>
<dbReference type="STRING" id="573370.DMR_36050"/>
<dbReference type="InterPro" id="IPR050090">
    <property type="entry name" value="Tyrosine_recombinase_XerCD"/>
</dbReference>
<dbReference type="InterPro" id="IPR011010">
    <property type="entry name" value="DNA_brk_join_enz"/>
</dbReference>
<evidence type="ECO:0000256" key="2">
    <source>
        <dbReference type="ARBA" id="ARBA00023172"/>
    </source>
</evidence>
<protein>
    <submittedName>
        <fullName evidence="4">Phage integrase family protein</fullName>
    </submittedName>
</protein>
<sequence>MPYKRTQKGLTKWVAQVQVNGERKCSIFTNKAEAIAWEVKMRSGNGLPPKKQSHETGTDSLPTLVTWAEEYLDFCQKFSSKVVEEKIAVFRRFFQYVDPTMPVVELKPKMVLDYLRIQGTQRTGNAANKERKNLVAAWNWGIKYLDFLEKNPCRVDRLPAQKKPRYIPSEEDFWKVYAVAEGQDKVMLLAFLHLAGRKNEILRLRWTDVDFRNRRVCLWTSKRAGGDKEYDWLPMTDELFETLFKHRQEVAGEWVFPNPVTGVPFVSRQHWMKELCGLAGVKKFDRHSIRHLSASILDAAGVELTLIQAILRHKSATTTARYLHQLRGVRIVLNDVFSKKEKPTRAGISGRPSVRLVQNG</sequence>
<dbReference type="PROSITE" id="PS51898">
    <property type="entry name" value="TYR_RECOMBINASE"/>
    <property type="match status" value="1"/>
</dbReference>
<dbReference type="InterPro" id="IPR010998">
    <property type="entry name" value="Integrase_recombinase_N"/>
</dbReference>
<evidence type="ECO:0000313" key="4">
    <source>
        <dbReference type="EMBL" id="BAH77096.1"/>
    </source>
</evidence>
<name>C4XLF7_SOLM1</name>
<dbReference type="CDD" id="cd00796">
    <property type="entry name" value="INT_Rci_Hp1_C"/>
    <property type="match status" value="1"/>
</dbReference>
<dbReference type="PANTHER" id="PTHR30349">
    <property type="entry name" value="PHAGE INTEGRASE-RELATED"/>
    <property type="match status" value="1"/>
</dbReference>
<gene>
    <name evidence="4" type="ordered locus">DMR_36050</name>
</gene>
<dbReference type="Gene3D" id="1.10.150.130">
    <property type="match status" value="1"/>
</dbReference>
<accession>C4XLF7</accession>
<reference evidence="4 5" key="1">
    <citation type="journal article" date="2009" name="Genome Res.">
        <title>Whole genome sequence of Desulfovibrio magneticus strain RS-1 revealed common gene clusters in magnetotactic bacteria.</title>
        <authorList>
            <person name="Nakazawa H."/>
            <person name="Arakaki A."/>
            <person name="Narita-Yamada S."/>
            <person name="Yashiro I."/>
            <person name="Jinno K."/>
            <person name="Aoki N."/>
            <person name="Tsuruyama A."/>
            <person name="Okamura Y."/>
            <person name="Tanikawa S."/>
            <person name="Fujita N."/>
            <person name="Takeyama H."/>
            <person name="Matsunaga T."/>
        </authorList>
    </citation>
    <scope>NUCLEOTIDE SEQUENCE [LARGE SCALE GENOMIC DNA]</scope>
    <source>
        <strain evidence="5">ATCC 700980 / DSM 13731 / RS-1</strain>
    </source>
</reference>
<dbReference type="RefSeq" id="WP_015862238.1">
    <property type="nucleotide sequence ID" value="NC_012796.1"/>
</dbReference>
<dbReference type="SUPFAM" id="SSF56349">
    <property type="entry name" value="DNA breaking-rejoining enzymes"/>
    <property type="match status" value="1"/>
</dbReference>
<keyword evidence="2" id="KW-0233">DNA recombination</keyword>
<dbReference type="InterPro" id="IPR013762">
    <property type="entry name" value="Integrase-like_cat_sf"/>
</dbReference>
<dbReference type="EMBL" id="AP010904">
    <property type="protein sequence ID" value="BAH77096.1"/>
    <property type="molecule type" value="Genomic_DNA"/>
</dbReference>
<dbReference type="OrthoDB" id="5450216at2"/>
<keyword evidence="5" id="KW-1185">Reference proteome</keyword>
<evidence type="ECO:0000259" key="3">
    <source>
        <dbReference type="PROSITE" id="PS51898"/>
    </source>
</evidence>
<dbReference type="Proteomes" id="UP000009071">
    <property type="component" value="Chromosome"/>
</dbReference>
<dbReference type="InterPro" id="IPR002104">
    <property type="entry name" value="Integrase_catalytic"/>
</dbReference>
<organism evidence="4 5">
    <name type="scientific">Solidesulfovibrio magneticus (strain ATCC 700980 / DSM 13731 / RS-1)</name>
    <name type="common">Desulfovibrio magneticus</name>
    <dbReference type="NCBI Taxonomy" id="573370"/>
    <lineage>
        <taxon>Bacteria</taxon>
        <taxon>Pseudomonadati</taxon>
        <taxon>Thermodesulfobacteriota</taxon>
        <taxon>Desulfovibrionia</taxon>
        <taxon>Desulfovibrionales</taxon>
        <taxon>Desulfovibrionaceae</taxon>
        <taxon>Solidesulfovibrio</taxon>
    </lineage>
</organism>
<dbReference type="GO" id="GO:0006310">
    <property type="term" value="P:DNA recombination"/>
    <property type="evidence" value="ECO:0007669"/>
    <property type="project" value="UniProtKB-KW"/>
</dbReference>
<dbReference type="Pfam" id="PF00589">
    <property type="entry name" value="Phage_integrase"/>
    <property type="match status" value="1"/>
</dbReference>
<dbReference type="AlphaFoldDB" id="C4XLF7"/>
<dbReference type="GO" id="GO:0015074">
    <property type="term" value="P:DNA integration"/>
    <property type="evidence" value="ECO:0007669"/>
    <property type="project" value="InterPro"/>
</dbReference>
<dbReference type="HOGENOM" id="CLU_065764_0_0_7"/>
<dbReference type="eggNOG" id="COG0582">
    <property type="taxonomic scope" value="Bacteria"/>
</dbReference>